<dbReference type="InterPro" id="IPR014729">
    <property type="entry name" value="Rossmann-like_a/b/a_fold"/>
</dbReference>
<reference evidence="3 4" key="1">
    <citation type="submission" date="2013-02" db="EMBL/GenBank/DDBJ databases">
        <title>The Genome Annotation of Plasmodium falciparum MaliPS096_E11.</title>
        <authorList>
            <consortium name="The Broad Institute Genome Sequencing Platform"/>
            <consortium name="The Broad Institute Genome Sequencing Center for Infectious Disease"/>
            <person name="Neafsey D."/>
            <person name="Hoffman S."/>
            <person name="Volkman S."/>
            <person name="Rosenthal P."/>
            <person name="Walker B."/>
            <person name="Young S.K."/>
            <person name="Zeng Q."/>
            <person name="Gargeya S."/>
            <person name="Fitzgerald M."/>
            <person name="Haas B."/>
            <person name="Abouelleil A."/>
            <person name="Allen A.W."/>
            <person name="Alvarado L."/>
            <person name="Arachchi H.M."/>
            <person name="Berlin A.M."/>
            <person name="Chapman S.B."/>
            <person name="Gainer-Dewar J."/>
            <person name="Goldberg J."/>
            <person name="Griggs A."/>
            <person name="Gujja S."/>
            <person name="Hansen M."/>
            <person name="Howarth C."/>
            <person name="Imamovic A."/>
            <person name="Ireland A."/>
            <person name="Larimer J."/>
            <person name="McCowan C."/>
            <person name="Murphy C."/>
            <person name="Pearson M."/>
            <person name="Poon T.W."/>
            <person name="Priest M."/>
            <person name="Roberts A."/>
            <person name="Saif S."/>
            <person name="Shea T."/>
            <person name="Sisk P."/>
            <person name="Sykes S."/>
            <person name="Wortman J."/>
            <person name="Nusbaum C."/>
            <person name="Birren B."/>
        </authorList>
    </citation>
    <scope>NUCLEOTIDE SEQUENCE [LARGE SCALE GENOMIC DNA]</scope>
    <source>
        <strain evidence="3 4">MaliPS096_E11</strain>
    </source>
</reference>
<evidence type="ECO:0000256" key="2">
    <source>
        <dbReference type="ARBA" id="ARBA00022694"/>
    </source>
</evidence>
<dbReference type="GO" id="GO:0000049">
    <property type="term" value="F:tRNA binding"/>
    <property type="evidence" value="ECO:0007669"/>
    <property type="project" value="InterPro"/>
</dbReference>
<dbReference type="PANTHER" id="PTHR20882:SF14">
    <property type="entry name" value="CYTOPLASMIC TRNA 2-THIOLATION PROTEIN 2"/>
    <property type="match status" value="1"/>
</dbReference>
<proteinExistence type="predicted"/>
<dbReference type="InterPro" id="IPR019407">
    <property type="entry name" value="CTU2"/>
</dbReference>
<evidence type="ECO:0000256" key="1">
    <source>
        <dbReference type="ARBA" id="ARBA00022490"/>
    </source>
</evidence>
<organism evidence="3 4">
    <name type="scientific">Plasmodium falciparum MaliPS096_E11</name>
    <dbReference type="NCBI Taxonomy" id="1036727"/>
    <lineage>
        <taxon>Eukaryota</taxon>
        <taxon>Sar</taxon>
        <taxon>Alveolata</taxon>
        <taxon>Apicomplexa</taxon>
        <taxon>Aconoidasida</taxon>
        <taxon>Haemosporida</taxon>
        <taxon>Plasmodiidae</taxon>
        <taxon>Plasmodium</taxon>
        <taxon>Plasmodium (Laverania)</taxon>
    </lineage>
</organism>
<name>A0A024WJJ5_PLAFA</name>
<accession>A0A024WJJ5</accession>
<evidence type="ECO:0000313" key="4">
    <source>
        <dbReference type="Proteomes" id="UP000030699"/>
    </source>
</evidence>
<dbReference type="Proteomes" id="UP000030699">
    <property type="component" value="Unassembled WGS sequence"/>
</dbReference>
<protein>
    <recommendedName>
        <fullName evidence="5">Cytoplasmic tRNA 2-thiolation protein 2</fullName>
    </recommendedName>
</protein>
<dbReference type="Gene3D" id="3.40.50.620">
    <property type="entry name" value="HUPs"/>
    <property type="match status" value="1"/>
</dbReference>
<dbReference type="AlphaFoldDB" id="A0A024WJJ5"/>
<evidence type="ECO:0000313" key="3">
    <source>
        <dbReference type="EMBL" id="ETW46711.1"/>
    </source>
</evidence>
<dbReference type="EMBL" id="KI925623">
    <property type="protein sequence ID" value="ETW46711.1"/>
    <property type="molecule type" value="Genomic_DNA"/>
</dbReference>
<evidence type="ECO:0008006" key="5">
    <source>
        <dbReference type="Google" id="ProtNLM"/>
    </source>
</evidence>
<sequence>MNEENIYLENTATKYRDMEKIKITPQCYKCKKNYAVVFTREKSCKECFLQLVEYNFKNTLREKCLFKSKTKFNQSNKRHVIQNNVKQNEELNTQNEKRFITKFNQSNKRHVIQNNVKQNEELNTQNEKRFINEQGDNKNKIPVVINNNSDIVSSHLDTLGKNSADSKKCIPNNMEKNSVGEKIFNDFNICKEKKKRTSIAFSGGIYSSFLLYAFVKYLKNVKNRQSDLYISNEHAIFNEIIFVDIYDDINYIYKLINIITNIFNMLDVEQNKSNININKIDIKNENENRIIKPKEKICFVNGVYKKQINKIHFVVIKNNYFINDIYKDAFILNYHNIKTKQNNYYMQYINELIIYNNIFTYCHNENIHYVIIGDNANNIANKTFLYTIYGYGINIPTHTSYIDSRHNDILFIRPLKDLLSKEIYIYSYYKNIEYLNKNISNNNILYKTVNDMLLNLDNNNYNVTSIINNTTNNLINIMHIFNTCQYNINNTNNKKQDYNQVTQLLSSDEYSNKNYNNSNTSCNITKNMCLICYGNKENMEQKKLIIKLNKVQLDNIKSMKCKDFICSTCLCIFSSNNHFVKLYNCFF</sequence>
<dbReference type="GO" id="GO:0002143">
    <property type="term" value="P:tRNA wobble position uridine thiolation"/>
    <property type="evidence" value="ECO:0007669"/>
    <property type="project" value="TreeGrafter"/>
</dbReference>
<keyword evidence="2" id="KW-0819">tRNA processing</keyword>
<dbReference type="GO" id="GO:0005829">
    <property type="term" value="C:cytosol"/>
    <property type="evidence" value="ECO:0007669"/>
    <property type="project" value="TreeGrafter"/>
</dbReference>
<reference evidence="3 4" key="2">
    <citation type="submission" date="2013-02" db="EMBL/GenBank/DDBJ databases">
        <title>The Genome Sequence of Plasmodium falciparum MaliPS096_E11.</title>
        <authorList>
            <consortium name="The Broad Institute Genome Sequencing Platform"/>
            <consortium name="The Broad Institute Genome Sequencing Center for Infectious Disease"/>
            <person name="Neafsey D."/>
            <person name="Cheeseman I."/>
            <person name="Volkman S."/>
            <person name="Adams J."/>
            <person name="Walker B."/>
            <person name="Young S.K."/>
            <person name="Zeng Q."/>
            <person name="Gargeya S."/>
            <person name="Fitzgerald M."/>
            <person name="Haas B."/>
            <person name="Abouelleil A."/>
            <person name="Alvarado L."/>
            <person name="Arachchi H.M."/>
            <person name="Berlin A.M."/>
            <person name="Chapman S.B."/>
            <person name="Dewar J."/>
            <person name="Goldberg J."/>
            <person name="Griggs A."/>
            <person name="Gujja S."/>
            <person name="Hansen M."/>
            <person name="Howarth C."/>
            <person name="Imamovic A."/>
            <person name="Larimer J."/>
            <person name="McCowan C."/>
            <person name="Murphy C."/>
            <person name="Neiman D."/>
            <person name="Pearson M."/>
            <person name="Priest M."/>
            <person name="Roberts A."/>
            <person name="Saif S."/>
            <person name="Shea T."/>
            <person name="Sisk P."/>
            <person name="Sykes S."/>
            <person name="Wortman J."/>
            <person name="Nusbaum C."/>
            <person name="Birren B."/>
        </authorList>
    </citation>
    <scope>NUCLEOTIDE SEQUENCE [LARGE SCALE GENOMIC DNA]</scope>
    <source>
        <strain evidence="3 4">MaliPS096_E11</strain>
    </source>
</reference>
<gene>
    <name evidence="3" type="ORF">PFMALIP_05236</name>
</gene>
<keyword evidence="1" id="KW-0963">Cytoplasm</keyword>
<dbReference type="PANTHER" id="PTHR20882">
    <property type="entry name" value="CYTOPLASMIC TRNA 2-THIOLATION PROTEIN 2"/>
    <property type="match status" value="1"/>
</dbReference>
<dbReference type="GO" id="GO:0016783">
    <property type="term" value="F:sulfurtransferase activity"/>
    <property type="evidence" value="ECO:0007669"/>
    <property type="project" value="TreeGrafter"/>
</dbReference>
<dbReference type="OrthoDB" id="25129at2759"/>
<dbReference type="SUPFAM" id="SSF52402">
    <property type="entry name" value="Adenine nucleotide alpha hydrolases-like"/>
    <property type="match status" value="1"/>
</dbReference>